<proteinExistence type="predicted"/>
<dbReference type="Proteomes" id="UP001162480">
    <property type="component" value="Chromosome 8"/>
</dbReference>
<dbReference type="AlphaFoldDB" id="A0AA36B2Q3"/>
<name>A0AA36B2Q3_OCTVU</name>
<sequence>MIYDMTAVEGSFLDEEADVEESEEEKVSIVEEQTTDEELTDEEGATKAKSKLQTSPDDSLEETHEANDEDEQ</sequence>
<evidence type="ECO:0000313" key="3">
    <source>
        <dbReference type="Proteomes" id="UP001162480"/>
    </source>
</evidence>
<evidence type="ECO:0000256" key="1">
    <source>
        <dbReference type="SAM" id="MobiDB-lite"/>
    </source>
</evidence>
<accession>A0AA36B2Q3</accession>
<dbReference type="EMBL" id="OX597821">
    <property type="protein sequence ID" value="CAI9726534.1"/>
    <property type="molecule type" value="Genomic_DNA"/>
</dbReference>
<feature type="compositionally biased region" description="Acidic residues" evidence="1">
    <location>
        <begin position="33"/>
        <end position="43"/>
    </location>
</feature>
<feature type="region of interest" description="Disordered" evidence="1">
    <location>
        <begin position="1"/>
        <end position="72"/>
    </location>
</feature>
<gene>
    <name evidence="2" type="ORF">OCTVUL_1B013802</name>
</gene>
<evidence type="ECO:0000313" key="2">
    <source>
        <dbReference type="EMBL" id="CAI9726534.1"/>
    </source>
</evidence>
<keyword evidence="3" id="KW-1185">Reference proteome</keyword>
<organism evidence="2 3">
    <name type="scientific">Octopus vulgaris</name>
    <name type="common">Common octopus</name>
    <dbReference type="NCBI Taxonomy" id="6645"/>
    <lineage>
        <taxon>Eukaryota</taxon>
        <taxon>Metazoa</taxon>
        <taxon>Spiralia</taxon>
        <taxon>Lophotrochozoa</taxon>
        <taxon>Mollusca</taxon>
        <taxon>Cephalopoda</taxon>
        <taxon>Coleoidea</taxon>
        <taxon>Octopodiformes</taxon>
        <taxon>Octopoda</taxon>
        <taxon>Incirrata</taxon>
        <taxon>Octopodidae</taxon>
        <taxon>Octopus</taxon>
    </lineage>
</organism>
<protein>
    <submittedName>
        <fullName evidence="2">Uncharacterized protein</fullName>
    </submittedName>
</protein>
<reference evidence="2" key="1">
    <citation type="submission" date="2023-08" db="EMBL/GenBank/DDBJ databases">
        <authorList>
            <person name="Alioto T."/>
            <person name="Alioto T."/>
            <person name="Gomez Garrido J."/>
        </authorList>
    </citation>
    <scope>NUCLEOTIDE SEQUENCE</scope>
</reference>
<feature type="compositionally biased region" description="Acidic residues" evidence="1">
    <location>
        <begin position="12"/>
        <end position="24"/>
    </location>
</feature>